<reference evidence="3 4" key="1">
    <citation type="submission" date="2018-07" db="EMBL/GenBank/DDBJ databases">
        <title>Halioglobus sp. genome submission.</title>
        <authorList>
            <person name="Ye M.-Q."/>
            <person name="Du Z.-J."/>
        </authorList>
    </citation>
    <scope>NUCLEOTIDE SEQUENCE [LARGE SCALE GENOMIC DNA]</scope>
    <source>
        <strain evidence="3 4">U0301</strain>
    </source>
</reference>
<proteinExistence type="predicted"/>
<dbReference type="CDD" id="cd09113">
    <property type="entry name" value="PLDc_ymdC_like_2"/>
    <property type="match status" value="1"/>
</dbReference>
<organism evidence="3 4">
    <name type="scientific">Seongchinamella sediminis</name>
    <dbReference type="NCBI Taxonomy" id="2283635"/>
    <lineage>
        <taxon>Bacteria</taxon>
        <taxon>Pseudomonadati</taxon>
        <taxon>Pseudomonadota</taxon>
        <taxon>Gammaproteobacteria</taxon>
        <taxon>Cellvibrionales</taxon>
        <taxon>Halieaceae</taxon>
        <taxon>Seongchinamella</taxon>
    </lineage>
</organism>
<dbReference type="AlphaFoldDB" id="A0A3L7E0C4"/>
<keyword evidence="4" id="KW-1185">Reference proteome</keyword>
<dbReference type="Gene3D" id="3.30.870.10">
    <property type="entry name" value="Endonuclease Chain A"/>
    <property type="match status" value="2"/>
</dbReference>
<evidence type="ECO:0000259" key="2">
    <source>
        <dbReference type="PROSITE" id="PS50035"/>
    </source>
</evidence>
<dbReference type="GO" id="GO:0032049">
    <property type="term" value="P:cardiolipin biosynthetic process"/>
    <property type="evidence" value="ECO:0007669"/>
    <property type="project" value="UniProtKB-ARBA"/>
</dbReference>
<dbReference type="EMBL" id="QRAN01000002">
    <property type="protein sequence ID" value="RLQ23297.1"/>
    <property type="molecule type" value="Genomic_DNA"/>
</dbReference>
<feature type="domain" description="PLD phosphodiesterase" evidence="2">
    <location>
        <begin position="448"/>
        <end position="475"/>
    </location>
</feature>
<dbReference type="Pfam" id="PF13091">
    <property type="entry name" value="PLDc_2"/>
    <property type="match status" value="2"/>
</dbReference>
<dbReference type="GO" id="GO:0030572">
    <property type="term" value="F:phosphatidyltransferase activity"/>
    <property type="evidence" value="ECO:0007669"/>
    <property type="project" value="UniProtKB-ARBA"/>
</dbReference>
<dbReference type="InterPro" id="IPR025202">
    <property type="entry name" value="PLD-like_dom"/>
</dbReference>
<dbReference type="PROSITE" id="PS50035">
    <property type="entry name" value="PLD"/>
    <property type="match status" value="2"/>
</dbReference>
<dbReference type="CDD" id="cd09111">
    <property type="entry name" value="PLDc_ymdC_like_1"/>
    <property type="match status" value="1"/>
</dbReference>
<dbReference type="PANTHER" id="PTHR21248">
    <property type="entry name" value="CARDIOLIPIN SYNTHASE"/>
    <property type="match status" value="1"/>
</dbReference>
<dbReference type="SMART" id="SM00155">
    <property type="entry name" value="PLDc"/>
    <property type="match status" value="2"/>
</dbReference>
<evidence type="ECO:0000256" key="1">
    <source>
        <dbReference type="SAM" id="MobiDB-lite"/>
    </source>
</evidence>
<feature type="region of interest" description="Disordered" evidence="1">
    <location>
        <begin position="1"/>
        <end position="23"/>
    </location>
</feature>
<evidence type="ECO:0000313" key="3">
    <source>
        <dbReference type="EMBL" id="RLQ23297.1"/>
    </source>
</evidence>
<accession>A0A3L7E0C4</accession>
<name>A0A3L7E0C4_9GAMM</name>
<feature type="domain" description="PLD phosphodiesterase" evidence="2">
    <location>
        <begin position="200"/>
        <end position="227"/>
    </location>
</feature>
<evidence type="ECO:0000313" key="4">
    <source>
        <dbReference type="Proteomes" id="UP000265509"/>
    </source>
</evidence>
<sequence length="557" mass="62659">MAHCHPDSGTRPSPPAPVPLPPTATGTPIVSNIAHNSVRPIQTLALVALLALLGACSSLPTDFDKPVSHVLEDTSQSELSQTVQPLLERNPGKSGFRTLGTGEAAFIARLRLIQSAEQSLDIQYYIWHDDLTGRTLFNQLLAAADRGVRVRILLDDLDTAGKDEILRTIDAHPKVEIRVYNPFANRDNRVRDFAGDTRRINRRMHNKTLTADNIVTIFGGRNIGDEYFAAATDVGFGDMDALAIGPIADEVSAQFDLYWNSAWAYPITAFDWEEPVTAADFAAFRANSDQFLEEVRVSDYAEVIRQFDEATLATIDEIDWVWSEWLLAYDQPSKVTARKVAADTHLAPKIKMGMDRTQRDLIIVSPYFVPGEEFTDYLVSLVDRGVRVRILTNSLQANDVSLVHAGYMRYRKPLVRGGVELYEYKADANKTVRKQREDQRDKNRIGASRASLHAKFFGFDETYLFIGSFNLDGRSVALNSELGAYYASPEEALALSEFFDQAAYDIAYRVHLDGDDKLEWVTMRDGREIHLDREPDTSWWKRFSTGLLRYIVPESQL</sequence>
<feature type="compositionally biased region" description="Pro residues" evidence="1">
    <location>
        <begin position="12"/>
        <end position="22"/>
    </location>
</feature>
<dbReference type="SUPFAM" id="SSF56024">
    <property type="entry name" value="Phospholipase D/nuclease"/>
    <property type="match status" value="2"/>
</dbReference>
<dbReference type="InterPro" id="IPR001736">
    <property type="entry name" value="PLipase_D/transphosphatidylase"/>
</dbReference>
<gene>
    <name evidence="3" type="ORF">DWB85_01720</name>
</gene>
<dbReference type="Proteomes" id="UP000265509">
    <property type="component" value="Unassembled WGS sequence"/>
</dbReference>
<comment type="caution">
    <text evidence="3">The sequence shown here is derived from an EMBL/GenBank/DDBJ whole genome shotgun (WGS) entry which is preliminary data.</text>
</comment>
<protein>
    <submittedName>
        <fullName evidence="3">Phospholipase D family protein</fullName>
    </submittedName>
</protein>
<dbReference type="PANTHER" id="PTHR21248:SF12">
    <property type="entry name" value="CARDIOLIPIN SYNTHASE C"/>
    <property type="match status" value="1"/>
</dbReference>